<dbReference type="Gene3D" id="3.40.50.10540">
    <property type="entry name" value="Crotonobetainyl-coa:carnitine coa-transferase, domain 1"/>
    <property type="match status" value="1"/>
</dbReference>
<evidence type="ECO:0000313" key="1">
    <source>
        <dbReference type="EMBL" id="SVA42432.1"/>
    </source>
</evidence>
<proteinExistence type="predicted"/>
<accession>A0A381VQ57</accession>
<dbReference type="InterPro" id="IPR003673">
    <property type="entry name" value="CoA-Trfase_fam_III"/>
</dbReference>
<dbReference type="SUPFAM" id="SSF89796">
    <property type="entry name" value="CoA-transferase family III (CaiB/BaiF)"/>
    <property type="match status" value="1"/>
</dbReference>
<organism evidence="1">
    <name type="scientific">marine metagenome</name>
    <dbReference type="NCBI Taxonomy" id="408172"/>
    <lineage>
        <taxon>unclassified sequences</taxon>
        <taxon>metagenomes</taxon>
        <taxon>ecological metagenomes</taxon>
    </lineage>
</organism>
<reference evidence="1" key="1">
    <citation type="submission" date="2018-05" db="EMBL/GenBank/DDBJ databases">
        <authorList>
            <person name="Lanie J.A."/>
            <person name="Ng W.-L."/>
            <person name="Kazmierczak K.M."/>
            <person name="Andrzejewski T.M."/>
            <person name="Davidsen T.M."/>
            <person name="Wayne K.J."/>
            <person name="Tettelin H."/>
            <person name="Glass J.I."/>
            <person name="Rusch D."/>
            <person name="Podicherti R."/>
            <person name="Tsui H.-C.T."/>
            <person name="Winkler M.E."/>
        </authorList>
    </citation>
    <scope>NUCLEOTIDE SEQUENCE</scope>
</reference>
<name>A0A381VQ57_9ZZZZ</name>
<evidence type="ECO:0008006" key="2">
    <source>
        <dbReference type="Google" id="ProtNLM"/>
    </source>
</evidence>
<dbReference type="EMBL" id="UINC01009462">
    <property type="protein sequence ID" value="SVA42432.1"/>
    <property type="molecule type" value="Genomic_DNA"/>
</dbReference>
<feature type="non-terminal residue" evidence="1">
    <location>
        <position position="360"/>
    </location>
</feature>
<dbReference type="InterPro" id="IPR044855">
    <property type="entry name" value="CoA-Trfase_III_dom3_sf"/>
</dbReference>
<dbReference type="PANTHER" id="PTHR48228">
    <property type="entry name" value="SUCCINYL-COA--D-CITRAMALATE COA-TRANSFERASE"/>
    <property type="match status" value="1"/>
</dbReference>
<dbReference type="AlphaFoldDB" id="A0A381VQ57"/>
<dbReference type="PANTHER" id="PTHR48228:SF7">
    <property type="entry name" value="FATTY ACYL-COA TRANSFERASE RV3272-RELATED"/>
    <property type="match status" value="1"/>
</dbReference>
<sequence length="360" mass="38645">MGWSVGAGEVAEPARPVLDRFDPPTLWSFPMKADFQPLAGLRVLDLADEKGELCGRLLADLGSDVLRIEPPKGAGSRNLPPFAPDGTSLYFAYRNLNKRGTVLDLEEQAGRESLLALTAEADVLVEAFPPGFMTALGLGPAELQAANPDLVVASLTDFGQTGPDRDLVATDDVVFARSGWLAVSGIVGKPPLLAPGSVAYDALGVLGAYAVLLALIHRDRGTGGQHLDVSALEALSQMNSWGIPNASASVVQGVPAQTVRSGDSPLYPHIPCADGHIRQVVLAPRQWRALWEWMGRPEAFADEYWESTFNRYMNIDVLNPVFWEHWADRLMVNGCAEAQALGVVATPMLKPSDVLGSAHY</sequence>
<dbReference type="Gene3D" id="3.30.1540.10">
    <property type="entry name" value="formyl-coa transferase, domain 3"/>
    <property type="match status" value="1"/>
</dbReference>
<dbReference type="InterPro" id="IPR023606">
    <property type="entry name" value="CoA-Trfase_III_dom_1_sf"/>
</dbReference>
<dbReference type="GO" id="GO:0003824">
    <property type="term" value="F:catalytic activity"/>
    <property type="evidence" value="ECO:0007669"/>
    <property type="project" value="InterPro"/>
</dbReference>
<protein>
    <recommendedName>
        <fullName evidence="2">CoA transferase</fullName>
    </recommendedName>
</protein>
<dbReference type="Pfam" id="PF02515">
    <property type="entry name" value="CoA_transf_3"/>
    <property type="match status" value="1"/>
</dbReference>
<dbReference type="InterPro" id="IPR050509">
    <property type="entry name" value="CoA-transferase_III"/>
</dbReference>
<gene>
    <name evidence="1" type="ORF">METZ01_LOCUS95286</name>
</gene>